<dbReference type="Pfam" id="PF00891">
    <property type="entry name" value="Methyltransf_2"/>
    <property type="match status" value="1"/>
</dbReference>
<evidence type="ECO:0000256" key="4">
    <source>
        <dbReference type="ARBA" id="ARBA00038277"/>
    </source>
</evidence>
<evidence type="ECO:0000259" key="6">
    <source>
        <dbReference type="Pfam" id="PF08100"/>
    </source>
</evidence>
<evidence type="ECO:0000259" key="5">
    <source>
        <dbReference type="Pfam" id="PF00891"/>
    </source>
</evidence>
<proteinExistence type="inferred from homology"/>
<dbReference type="OrthoDB" id="1606438at2759"/>
<feature type="domain" description="O-methyltransferase C-terminal" evidence="5">
    <location>
        <begin position="223"/>
        <end position="397"/>
    </location>
</feature>
<dbReference type="PROSITE" id="PS51683">
    <property type="entry name" value="SAM_OMT_II"/>
    <property type="match status" value="1"/>
</dbReference>
<sequence length="431" mass="47454">MAQPNKAALVGLANTLSEQVKRYLGTADGAKLSEVDTHCMDGVRSPSSTEHAQAWEIVRTCDRISSLIHGPVPWLLSNALSHLDSACLAAATQLNLQDIIVDGPSPTSLKTIVAATGVSEDLLRRILRGCAQRLIFEEVAADQYAHTDASKMLCVTGIHALVGFSCPHQRDRVSCDEVMHSGACFSDFLQQTKGNPPSWNVPSPFSLAFDPAKGLFDYYSMVDESRGRRFDLGMGGTEATKPLVEEMFDFSSLPEGSTVVDIGGGRGHLSRRVSQKYPHLRFIVQDLPAVIHGVDDTDKVTMMEHDIRHPNPVRGADVYFLRSILHDYPDAACVEILSNIVSAMDPTKSRILLDEMVVPDILAQDSQRFMNQIDMTVVLTLNGKERSTKEWDSLITAVDGGLEIEKTWWRKGEEGSHWGVQQLRLRGNSAK</sequence>
<dbReference type="SUPFAM" id="SSF46785">
    <property type="entry name" value="Winged helix' DNA-binding domain"/>
    <property type="match status" value="1"/>
</dbReference>
<dbReference type="Gene3D" id="1.10.10.10">
    <property type="entry name" value="Winged helix-like DNA-binding domain superfamily/Winged helix DNA-binding domain"/>
    <property type="match status" value="1"/>
</dbReference>
<evidence type="ECO:0000256" key="2">
    <source>
        <dbReference type="ARBA" id="ARBA00022679"/>
    </source>
</evidence>
<evidence type="ECO:0000313" key="7">
    <source>
        <dbReference type="EMBL" id="KAE8131379.1"/>
    </source>
</evidence>
<dbReference type="InterPro" id="IPR036388">
    <property type="entry name" value="WH-like_DNA-bd_sf"/>
</dbReference>
<dbReference type="Pfam" id="PF08100">
    <property type="entry name" value="Dimerisation"/>
    <property type="match status" value="1"/>
</dbReference>
<reference evidence="7 8" key="1">
    <citation type="submission" date="2019-04" db="EMBL/GenBank/DDBJ databases">
        <title>Friends and foes A comparative genomics study of 23 Aspergillus species from section Flavi.</title>
        <authorList>
            <consortium name="DOE Joint Genome Institute"/>
            <person name="Kjaerbolling I."/>
            <person name="Vesth T."/>
            <person name="Frisvad J.C."/>
            <person name="Nybo J.L."/>
            <person name="Theobald S."/>
            <person name="Kildgaard S."/>
            <person name="Isbrandt T."/>
            <person name="Kuo A."/>
            <person name="Sato A."/>
            <person name="Lyhne E.K."/>
            <person name="Kogle M.E."/>
            <person name="Wiebenga A."/>
            <person name="Kun R.S."/>
            <person name="Lubbers R.J."/>
            <person name="Makela M.R."/>
            <person name="Barry K."/>
            <person name="Chovatia M."/>
            <person name="Clum A."/>
            <person name="Daum C."/>
            <person name="Haridas S."/>
            <person name="He G."/>
            <person name="LaButti K."/>
            <person name="Lipzen A."/>
            <person name="Mondo S."/>
            <person name="Riley R."/>
            <person name="Salamov A."/>
            <person name="Simmons B.A."/>
            <person name="Magnuson J.K."/>
            <person name="Henrissat B."/>
            <person name="Mortensen U.H."/>
            <person name="Larsen T.O."/>
            <person name="Devries R.P."/>
            <person name="Grigoriev I.V."/>
            <person name="Machida M."/>
            <person name="Baker S.E."/>
            <person name="Andersen M.R."/>
        </authorList>
    </citation>
    <scope>NUCLEOTIDE SEQUENCE [LARGE SCALE GENOMIC DNA]</scope>
    <source>
        <strain evidence="7 8">CBS 117625</strain>
    </source>
</reference>
<name>A0A5N6SBZ1_ASPPS</name>
<dbReference type="InterPro" id="IPR001077">
    <property type="entry name" value="COMT_C"/>
</dbReference>
<dbReference type="Gene3D" id="3.40.50.150">
    <property type="entry name" value="Vaccinia Virus protein VP39"/>
    <property type="match status" value="1"/>
</dbReference>
<keyword evidence="8" id="KW-1185">Reference proteome</keyword>
<feature type="domain" description="O-methyltransferase dimerisation" evidence="6">
    <location>
        <begin position="80"/>
        <end position="155"/>
    </location>
</feature>
<protein>
    <submittedName>
        <fullName evidence="7">O-methyltransferase-domain-containing protein</fullName>
    </submittedName>
</protein>
<comment type="similarity">
    <text evidence="4">Belongs to the class I-like SAM-binding methyltransferase superfamily. Cation-independent O-methyltransferase family.</text>
</comment>
<dbReference type="AlphaFoldDB" id="A0A5N6SBZ1"/>
<evidence type="ECO:0000256" key="3">
    <source>
        <dbReference type="ARBA" id="ARBA00022691"/>
    </source>
</evidence>
<dbReference type="SUPFAM" id="SSF53335">
    <property type="entry name" value="S-adenosyl-L-methionine-dependent methyltransferases"/>
    <property type="match status" value="1"/>
</dbReference>
<dbReference type="PANTHER" id="PTHR43712">
    <property type="entry name" value="PUTATIVE (AFU_ORTHOLOGUE AFUA_4G14580)-RELATED"/>
    <property type="match status" value="1"/>
</dbReference>
<keyword evidence="3" id="KW-0949">S-adenosyl-L-methionine</keyword>
<accession>A0A5N6SBZ1</accession>
<organism evidence="7 8">
    <name type="scientific">Aspergillus pseudotamarii</name>
    <dbReference type="NCBI Taxonomy" id="132259"/>
    <lineage>
        <taxon>Eukaryota</taxon>
        <taxon>Fungi</taxon>
        <taxon>Dikarya</taxon>
        <taxon>Ascomycota</taxon>
        <taxon>Pezizomycotina</taxon>
        <taxon>Eurotiomycetes</taxon>
        <taxon>Eurotiomycetidae</taxon>
        <taxon>Eurotiales</taxon>
        <taxon>Aspergillaceae</taxon>
        <taxon>Aspergillus</taxon>
        <taxon>Aspergillus subgen. Circumdati</taxon>
    </lineage>
</organism>
<dbReference type="InterPro" id="IPR016461">
    <property type="entry name" value="COMT-like"/>
</dbReference>
<dbReference type="Proteomes" id="UP000325672">
    <property type="component" value="Unassembled WGS sequence"/>
</dbReference>
<dbReference type="InterPro" id="IPR036390">
    <property type="entry name" value="WH_DNA-bd_sf"/>
</dbReference>
<dbReference type="EMBL" id="ML743663">
    <property type="protein sequence ID" value="KAE8131379.1"/>
    <property type="molecule type" value="Genomic_DNA"/>
</dbReference>
<dbReference type="GO" id="GO:0032259">
    <property type="term" value="P:methylation"/>
    <property type="evidence" value="ECO:0007669"/>
    <property type="project" value="UniProtKB-KW"/>
</dbReference>
<keyword evidence="1 7" id="KW-0489">Methyltransferase</keyword>
<dbReference type="GO" id="GO:0046983">
    <property type="term" value="F:protein dimerization activity"/>
    <property type="evidence" value="ECO:0007669"/>
    <property type="project" value="InterPro"/>
</dbReference>
<dbReference type="InterPro" id="IPR029063">
    <property type="entry name" value="SAM-dependent_MTases_sf"/>
</dbReference>
<keyword evidence="2 7" id="KW-0808">Transferase</keyword>
<dbReference type="GO" id="GO:0044550">
    <property type="term" value="P:secondary metabolite biosynthetic process"/>
    <property type="evidence" value="ECO:0007669"/>
    <property type="project" value="UniProtKB-ARBA"/>
</dbReference>
<dbReference type="RefSeq" id="XP_031907442.1">
    <property type="nucleotide sequence ID" value="XM_032058135.1"/>
</dbReference>
<dbReference type="PANTHER" id="PTHR43712:SF5">
    <property type="entry name" value="O-METHYLTRANSFERASE ASQN-RELATED"/>
    <property type="match status" value="1"/>
</dbReference>
<evidence type="ECO:0000256" key="1">
    <source>
        <dbReference type="ARBA" id="ARBA00022603"/>
    </source>
</evidence>
<evidence type="ECO:0000313" key="8">
    <source>
        <dbReference type="Proteomes" id="UP000325672"/>
    </source>
</evidence>
<dbReference type="GeneID" id="43642345"/>
<dbReference type="GO" id="GO:0008171">
    <property type="term" value="F:O-methyltransferase activity"/>
    <property type="evidence" value="ECO:0007669"/>
    <property type="project" value="InterPro"/>
</dbReference>
<dbReference type="InterPro" id="IPR012967">
    <property type="entry name" value="COMT_dimerisation"/>
</dbReference>
<gene>
    <name evidence="7" type="ORF">BDV38DRAFT_276010</name>
</gene>